<keyword evidence="2" id="KW-1185">Reference proteome</keyword>
<dbReference type="AlphaFoldDB" id="B6H3N9"/>
<dbReference type="EMBL" id="AM920428">
    <property type="protein sequence ID" value="CAP91770.1"/>
    <property type="molecule type" value="Genomic_DNA"/>
</dbReference>
<dbReference type="HOGENOM" id="CLU_2237470_0_0_1"/>
<evidence type="ECO:0000313" key="1">
    <source>
        <dbReference type="EMBL" id="CAP91770.1"/>
    </source>
</evidence>
<accession>B6H3N9</accession>
<proteinExistence type="predicted"/>
<reference evidence="1 2" key="1">
    <citation type="journal article" date="2008" name="Nat. Biotechnol.">
        <title>Genome sequencing and analysis of the filamentous fungus Penicillium chrysogenum.</title>
        <authorList>
            <person name="van den Berg M.A."/>
            <person name="Albang R."/>
            <person name="Albermann K."/>
            <person name="Badger J.H."/>
            <person name="Daran J.-M."/>
            <person name="Driessen A.J.M."/>
            <person name="Garcia-Estrada C."/>
            <person name="Fedorova N.D."/>
            <person name="Harris D.M."/>
            <person name="Heijne W.H.M."/>
            <person name="Joardar V.S."/>
            <person name="Kiel J.A.K.W."/>
            <person name="Kovalchuk A."/>
            <person name="Martin J.F."/>
            <person name="Nierman W.C."/>
            <person name="Nijland J.G."/>
            <person name="Pronk J.T."/>
            <person name="Roubos J.A."/>
            <person name="van der Klei I.J."/>
            <person name="van Peij N.N.M.E."/>
            <person name="Veenhuis M."/>
            <person name="von Doehren H."/>
            <person name="Wagner C."/>
            <person name="Wortman J.R."/>
            <person name="Bovenberg R.A.L."/>
        </authorList>
    </citation>
    <scope>NUCLEOTIDE SEQUENCE [LARGE SCALE GENOMIC DNA]</scope>
    <source>
        <strain evidence="2">ATCC 28089 / DSM 1075 / NRRL 1951 / Wisconsin 54-1255</strain>
    </source>
</reference>
<protein>
    <submittedName>
        <fullName evidence="1">Uncharacterized protein</fullName>
    </submittedName>
</protein>
<organism evidence="1 2">
    <name type="scientific">Penicillium rubens (strain ATCC 28089 / DSM 1075 / NRRL 1951 / Wisconsin 54-1255)</name>
    <name type="common">Penicillium chrysogenum</name>
    <dbReference type="NCBI Taxonomy" id="500485"/>
    <lineage>
        <taxon>Eukaryota</taxon>
        <taxon>Fungi</taxon>
        <taxon>Dikarya</taxon>
        <taxon>Ascomycota</taxon>
        <taxon>Pezizomycotina</taxon>
        <taxon>Eurotiomycetes</taxon>
        <taxon>Eurotiomycetidae</taxon>
        <taxon>Eurotiales</taxon>
        <taxon>Aspergillaceae</taxon>
        <taxon>Penicillium</taxon>
        <taxon>Penicillium chrysogenum species complex</taxon>
    </lineage>
</organism>
<dbReference type="Proteomes" id="UP000000724">
    <property type="component" value="Contig Pc00c13"/>
</dbReference>
<dbReference type="VEuPathDB" id="FungiDB:PCH_Pc13g07010"/>
<sequence length="105" mass="11184">MAAGSCLIHAPVSEPAYMGSHPLVPLLSIDGRKTKIGDLNDVLLLPMIGFHSDLSLPLCVLEALGTVPQGVLSMCLVDTIYGNEVTIGTNYAVLREYTVFNRAIA</sequence>
<evidence type="ECO:0000313" key="2">
    <source>
        <dbReference type="Proteomes" id="UP000000724"/>
    </source>
</evidence>
<name>B6H3N9_PENRW</name>
<gene>
    <name evidence="1" type="ORF">Pc13g07010</name>
    <name evidence="1" type="ORF">PCH_Pc13g07010</name>
</gene>